<name>A0A0G1XVG2_9BACT</name>
<gene>
    <name evidence="1" type="ORF">UY28_C0004G0033</name>
</gene>
<proteinExistence type="predicted"/>
<comment type="caution">
    <text evidence="1">The sequence shown here is derived from an EMBL/GenBank/DDBJ whole genome shotgun (WGS) entry which is preliminary data.</text>
</comment>
<dbReference type="AlphaFoldDB" id="A0A0G1XVG2"/>
<sequence>MAQRLPNFNPPRYQPPPADLNTRFKDFLTFWQQYNQYVVNYMQRVGTFVQTLSGSDVPFEAIASAASITPLQAVQPVTGTATISDINAPDDFIKLTLLSIDGFSVATGGNLTVAKTLAAGESLSLVKNLSNGLWYSFIASQSVEGPTSGPSTDKAVVRFDGVTGKKIQNSGVVVNDQDDITLPGEINHDGTKIGFNGAAPVTQSTGWNISNVTLRKTYNADLTTLNELADAVGTMINYLKSRGDFAA</sequence>
<protein>
    <submittedName>
        <fullName evidence="1">Uncharacterized protein</fullName>
    </submittedName>
</protein>
<organism evidence="1 2">
    <name type="scientific">Candidatus Amesbacteria bacterium GW2011_GWB1_48_13</name>
    <dbReference type="NCBI Taxonomy" id="1618362"/>
    <lineage>
        <taxon>Bacteria</taxon>
        <taxon>Candidatus Amesiibacteriota</taxon>
    </lineage>
</organism>
<evidence type="ECO:0000313" key="1">
    <source>
        <dbReference type="EMBL" id="KKU98295.1"/>
    </source>
</evidence>
<reference evidence="1 2" key="1">
    <citation type="journal article" date="2015" name="Nature">
        <title>rRNA introns, odd ribosomes, and small enigmatic genomes across a large radiation of phyla.</title>
        <authorList>
            <person name="Brown C.T."/>
            <person name="Hug L.A."/>
            <person name="Thomas B.C."/>
            <person name="Sharon I."/>
            <person name="Castelle C.J."/>
            <person name="Singh A."/>
            <person name="Wilkins M.J."/>
            <person name="Williams K.H."/>
            <person name="Banfield J.F."/>
        </authorList>
    </citation>
    <scope>NUCLEOTIDE SEQUENCE [LARGE SCALE GENOMIC DNA]</scope>
</reference>
<evidence type="ECO:0000313" key="2">
    <source>
        <dbReference type="Proteomes" id="UP000034694"/>
    </source>
</evidence>
<dbReference type="Proteomes" id="UP000034694">
    <property type="component" value="Unassembled WGS sequence"/>
</dbReference>
<accession>A0A0G1XVG2</accession>
<dbReference type="EMBL" id="LCPK01000004">
    <property type="protein sequence ID" value="KKU98295.1"/>
    <property type="molecule type" value="Genomic_DNA"/>
</dbReference>